<feature type="transmembrane region" description="Helical" evidence="6">
    <location>
        <begin position="413"/>
        <end position="434"/>
    </location>
</feature>
<feature type="transmembrane region" description="Helical" evidence="6">
    <location>
        <begin position="248"/>
        <end position="265"/>
    </location>
</feature>
<feature type="transmembrane region" description="Helical" evidence="6">
    <location>
        <begin position="62"/>
        <end position="80"/>
    </location>
</feature>
<evidence type="ECO:0000256" key="2">
    <source>
        <dbReference type="ARBA" id="ARBA00022448"/>
    </source>
</evidence>
<sequence>MFISLKNSIMAKPIPIFRDWAPEWLIKVILFSLLLPSIVLFFLPLANINAAAGYYGSEPADIQFAVALFYAGYVGFYILERRFFAYLATREYFILFTFLQMLTSLICYYTHEVYILLPIRFIQGMLFSSTVNLSLALMFTRLRTERAREVSFSVFFGLLLCAMPFNNFVTADLIDSYNFNIVYKGALFSYLPCLVSLLLVMNNVRLNVRFPLYKLDWQSFAMYSTVLCLIGYILIYGQEYYWLEDPRIRYSVLAIVGLTAVYLLRQNVMKRPYTDLRIFRFRNFKIGLLVLFVMYICRFASGITNSFFATVLGFDPMHVSYINLLNLSGLVVGVIIACAMILQKKRIRYIWLPGFLLLLIFHVSMFFLFDVQANEYNYFIPLFIQGLGVGLVMVPTIVYAISAVPVSLGASAAAICLAIRYLGFCVSIGIINYFELFERSRHYNAFQDHLTRIDPTVRLFLKKQTTRLMAKGMSHGQAARASHKLLVRGINGQGQLRFAMDYYEMMSWLIVGTLLLIAIFPYLNRTTAYLRSRKLTPA</sequence>
<comment type="subcellular location">
    <subcellularLocation>
        <location evidence="1">Membrane</location>
        <topology evidence="1">Multi-pass membrane protein</topology>
    </subcellularLocation>
</comment>
<evidence type="ECO:0000256" key="1">
    <source>
        <dbReference type="ARBA" id="ARBA00004141"/>
    </source>
</evidence>
<organism evidence="7 8">
    <name type="scientific">Chitinophaga eiseniae</name>
    <dbReference type="NCBI Taxonomy" id="634771"/>
    <lineage>
        <taxon>Bacteria</taxon>
        <taxon>Pseudomonadati</taxon>
        <taxon>Bacteroidota</taxon>
        <taxon>Chitinophagia</taxon>
        <taxon>Chitinophagales</taxon>
        <taxon>Chitinophagaceae</taxon>
        <taxon>Chitinophaga</taxon>
    </lineage>
</organism>
<feature type="transmembrane region" description="Helical" evidence="6">
    <location>
        <begin position="349"/>
        <end position="368"/>
    </location>
</feature>
<dbReference type="InterPro" id="IPR036259">
    <property type="entry name" value="MFS_trans_sf"/>
</dbReference>
<name>A0A847ST86_9BACT</name>
<feature type="transmembrane region" description="Helical" evidence="6">
    <location>
        <begin position="286"/>
        <end position="309"/>
    </location>
</feature>
<evidence type="ECO:0000256" key="5">
    <source>
        <dbReference type="ARBA" id="ARBA00023136"/>
    </source>
</evidence>
<evidence type="ECO:0000313" key="8">
    <source>
        <dbReference type="Proteomes" id="UP000552864"/>
    </source>
</evidence>
<feature type="transmembrane region" description="Helical" evidence="6">
    <location>
        <begin position="321"/>
        <end position="342"/>
    </location>
</feature>
<feature type="transmembrane region" description="Helical" evidence="6">
    <location>
        <begin position="220"/>
        <end position="236"/>
    </location>
</feature>
<dbReference type="GO" id="GO:0004497">
    <property type="term" value="F:monooxygenase activity"/>
    <property type="evidence" value="ECO:0007669"/>
    <property type="project" value="UniProtKB-KW"/>
</dbReference>
<dbReference type="SUPFAM" id="SSF103473">
    <property type="entry name" value="MFS general substrate transporter"/>
    <property type="match status" value="1"/>
</dbReference>
<proteinExistence type="predicted"/>
<evidence type="ECO:0000313" key="7">
    <source>
        <dbReference type="EMBL" id="NLR79532.1"/>
    </source>
</evidence>
<reference evidence="7 8" key="1">
    <citation type="submission" date="2020-04" db="EMBL/GenBank/DDBJ databases">
        <authorList>
            <person name="Yin C."/>
        </authorList>
    </citation>
    <scope>NUCLEOTIDE SEQUENCE [LARGE SCALE GENOMIC DNA]</scope>
    <source>
        <strain evidence="7 8">Ak56</strain>
    </source>
</reference>
<dbReference type="PANTHER" id="PTHR42718:SF9">
    <property type="entry name" value="MAJOR FACILITATOR SUPERFAMILY MULTIDRUG TRANSPORTER MFSC"/>
    <property type="match status" value="1"/>
</dbReference>
<protein>
    <submittedName>
        <fullName evidence="7">Beta-carotene 15,15'-monooxygenase</fullName>
    </submittedName>
</protein>
<evidence type="ECO:0000256" key="4">
    <source>
        <dbReference type="ARBA" id="ARBA00022989"/>
    </source>
</evidence>
<dbReference type="EMBL" id="JABAHZ010000002">
    <property type="protein sequence ID" value="NLR79532.1"/>
    <property type="molecule type" value="Genomic_DNA"/>
</dbReference>
<dbReference type="Pfam" id="PF07690">
    <property type="entry name" value="MFS_1"/>
    <property type="match status" value="1"/>
</dbReference>
<keyword evidence="7" id="KW-0560">Oxidoreductase</keyword>
<gene>
    <name evidence="7" type="ORF">HGH91_12920</name>
</gene>
<feature type="transmembrane region" description="Helical" evidence="6">
    <location>
        <begin position="181"/>
        <end position="200"/>
    </location>
</feature>
<feature type="transmembrane region" description="Helical" evidence="6">
    <location>
        <begin position="92"/>
        <end position="111"/>
    </location>
</feature>
<dbReference type="AlphaFoldDB" id="A0A847ST86"/>
<dbReference type="InterPro" id="IPR011701">
    <property type="entry name" value="MFS"/>
</dbReference>
<keyword evidence="4 6" id="KW-1133">Transmembrane helix</keyword>
<comment type="caution">
    <text evidence="7">The sequence shown here is derived from an EMBL/GenBank/DDBJ whole genome shotgun (WGS) entry which is preliminary data.</text>
</comment>
<keyword evidence="3 6" id="KW-0812">Transmembrane</keyword>
<feature type="transmembrane region" description="Helical" evidence="6">
    <location>
        <begin position="380"/>
        <end position="401"/>
    </location>
</feature>
<dbReference type="Gene3D" id="1.20.1250.20">
    <property type="entry name" value="MFS general substrate transporter like domains"/>
    <property type="match status" value="1"/>
</dbReference>
<keyword evidence="2" id="KW-0813">Transport</keyword>
<accession>A0A847ST86</accession>
<keyword evidence="8" id="KW-1185">Reference proteome</keyword>
<evidence type="ECO:0000256" key="3">
    <source>
        <dbReference type="ARBA" id="ARBA00022692"/>
    </source>
</evidence>
<dbReference type="GO" id="GO:0016020">
    <property type="term" value="C:membrane"/>
    <property type="evidence" value="ECO:0007669"/>
    <property type="project" value="UniProtKB-SubCell"/>
</dbReference>
<dbReference type="PANTHER" id="PTHR42718">
    <property type="entry name" value="MAJOR FACILITATOR SUPERFAMILY MULTIDRUG TRANSPORTER MFSC"/>
    <property type="match status" value="1"/>
</dbReference>
<dbReference type="Proteomes" id="UP000552864">
    <property type="component" value="Unassembled WGS sequence"/>
</dbReference>
<keyword evidence="7" id="KW-0503">Monooxygenase</keyword>
<keyword evidence="5 6" id="KW-0472">Membrane</keyword>
<evidence type="ECO:0000256" key="6">
    <source>
        <dbReference type="SAM" id="Phobius"/>
    </source>
</evidence>
<feature type="transmembrane region" description="Helical" evidence="6">
    <location>
        <begin position="505"/>
        <end position="524"/>
    </location>
</feature>
<dbReference type="GO" id="GO:0022857">
    <property type="term" value="F:transmembrane transporter activity"/>
    <property type="evidence" value="ECO:0007669"/>
    <property type="project" value="InterPro"/>
</dbReference>
<feature type="transmembrane region" description="Helical" evidence="6">
    <location>
        <begin position="150"/>
        <end position="169"/>
    </location>
</feature>
<feature type="transmembrane region" description="Helical" evidence="6">
    <location>
        <begin position="117"/>
        <end position="138"/>
    </location>
</feature>
<feature type="transmembrane region" description="Helical" evidence="6">
    <location>
        <begin position="24"/>
        <end position="42"/>
    </location>
</feature>